<proteinExistence type="predicted"/>
<dbReference type="SUPFAM" id="SSF81606">
    <property type="entry name" value="PP2C-like"/>
    <property type="match status" value="1"/>
</dbReference>
<evidence type="ECO:0000256" key="1">
    <source>
        <dbReference type="SAM" id="MobiDB-lite"/>
    </source>
</evidence>
<evidence type="ECO:0000259" key="2">
    <source>
        <dbReference type="PROSITE" id="PS51746"/>
    </source>
</evidence>
<gene>
    <name evidence="3" type="ORF">NCTC13184_07278</name>
</gene>
<protein>
    <submittedName>
        <fullName evidence="3">Protein phosphatase 2C</fullName>
    </submittedName>
</protein>
<feature type="region of interest" description="Disordered" evidence="1">
    <location>
        <begin position="154"/>
        <end position="176"/>
    </location>
</feature>
<dbReference type="PROSITE" id="PS51746">
    <property type="entry name" value="PPM_2"/>
    <property type="match status" value="1"/>
</dbReference>
<dbReference type="Pfam" id="PF13672">
    <property type="entry name" value="PP2C_2"/>
    <property type="match status" value="1"/>
</dbReference>
<evidence type="ECO:0000313" key="4">
    <source>
        <dbReference type="Proteomes" id="UP000255082"/>
    </source>
</evidence>
<dbReference type="InterPro" id="IPR036457">
    <property type="entry name" value="PPM-type-like_dom_sf"/>
</dbReference>
<feature type="domain" description="PPM-type phosphatase" evidence="2">
    <location>
        <begin position="7"/>
        <end position="264"/>
    </location>
</feature>
<name>A0A378X837_9NOCA</name>
<accession>A0A378X837</accession>
<dbReference type="SMART" id="SM00331">
    <property type="entry name" value="PP2C_SIG"/>
    <property type="match status" value="1"/>
</dbReference>
<sequence>MTTAPEPPGAHTDQGRREHQQDAYCYSQFDVPTRTLIAVADGLGSDVIADAAVNLAIRIADEVDPDSPGFIIDLTRAVLPEMARYAADDSRAASHLRTFGDSTMSRPADTALIVATVTDFGEVHVAWLGDCRAYLLTVGGQLIQLTDDHNRAASGRPDIISRTRGRPTGHTPQSSWHSITDLDRAKRLLVCTDGVHGALAPGGDGRAFGQTVIPGGPDERRHEAIRQILQTVPDPGQAAIQLVNDAVHASGADADNATAVVLDIPEETL</sequence>
<dbReference type="RefSeq" id="WP_062969073.1">
    <property type="nucleotide sequence ID" value="NZ_JAJFOE010000002.1"/>
</dbReference>
<dbReference type="Gene3D" id="3.60.40.10">
    <property type="entry name" value="PPM-type phosphatase domain"/>
    <property type="match status" value="1"/>
</dbReference>
<dbReference type="InterPro" id="IPR001932">
    <property type="entry name" value="PPM-type_phosphatase-like_dom"/>
</dbReference>
<organism evidence="3 4">
    <name type="scientific">Nocardia africana</name>
    <dbReference type="NCBI Taxonomy" id="134964"/>
    <lineage>
        <taxon>Bacteria</taxon>
        <taxon>Bacillati</taxon>
        <taxon>Actinomycetota</taxon>
        <taxon>Actinomycetes</taxon>
        <taxon>Mycobacteriales</taxon>
        <taxon>Nocardiaceae</taxon>
        <taxon>Nocardia</taxon>
    </lineage>
</organism>
<dbReference type="SMART" id="SM00332">
    <property type="entry name" value="PP2Cc"/>
    <property type="match status" value="1"/>
</dbReference>
<dbReference type="Proteomes" id="UP000255082">
    <property type="component" value="Unassembled WGS sequence"/>
</dbReference>
<dbReference type="AlphaFoldDB" id="A0A378X837"/>
<dbReference type="OrthoDB" id="9801841at2"/>
<reference evidence="3 4" key="1">
    <citation type="submission" date="2018-06" db="EMBL/GenBank/DDBJ databases">
        <authorList>
            <consortium name="Pathogen Informatics"/>
            <person name="Doyle S."/>
        </authorList>
    </citation>
    <scope>NUCLEOTIDE SEQUENCE [LARGE SCALE GENOMIC DNA]</scope>
    <source>
        <strain evidence="3 4">NCTC13184</strain>
    </source>
</reference>
<dbReference type="EMBL" id="UGRU01000001">
    <property type="protein sequence ID" value="SUA48723.1"/>
    <property type="molecule type" value="Genomic_DNA"/>
</dbReference>
<evidence type="ECO:0000313" key="3">
    <source>
        <dbReference type="EMBL" id="SUA48723.1"/>
    </source>
</evidence>
<dbReference type="CDD" id="cd00143">
    <property type="entry name" value="PP2Cc"/>
    <property type="match status" value="1"/>
</dbReference>